<proteinExistence type="predicted"/>
<sequence>MRLCRDFKIPTDWMLDNGILSKVDFDILFERIVDAFVHHISNLMPILQIKFGSVKLAKMYMTRVAMELQSKAAAAEKDPAMDYMLLQGSEIRFQSSSGW</sequence>
<evidence type="ECO:0000313" key="3">
    <source>
        <dbReference type="Proteomes" id="UP000315295"/>
    </source>
</evidence>
<dbReference type="AlphaFoldDB" id="A0A540LJP7"/>
<keyword evidence="1" id="KW-0175">Coiled coil</keyword>
<evidence type="ECO:0000256" key="1">
    <source>
        <dbReference type="ARBA" id="ARBA00023054"/>
    </source>
</evidence>
<dbReference type="GO" id="GO:0055028">
    <property type="term" value="C:cortical microtubule"/>
    <property type="evidence" value="ECO:0007669"/>
    <property type="project" value="TreeGrafter"/>
</dbReference>
<protein>
    <submittedName>
        <fullName evidence="2">Uncharacterized protein</fullName>
    </submittedName>
</protein>
<evidence type="ECO:0000313" key="2">
    <source>
        <dbReference type="EMBL" id="TQD86683.1"/>
    </source>
</evidence>
<accession>A0A540LJP7</accession>
<comment type="caution">
    <text evidence="2">The sequence shown here is derived from an EMBL/GenBank/DDBJ whole genome shotgun (WGS) entry which is preliminary data.</text>
</comment>
<gene>
    <name evidence="2" type="ORF">C1H46_027809</name>
</gene>
<reference evidence="2 3" key="1">
    <citation type="journal article" date="2019" name="G3 (Bethesda)">
        <title>Sequencing of a Wild Apple (Malus baccata) Genome Unravels the Differences Between Cultivated and Wild Apple Species Regarding Disease Resistance and Cold Tolerance.</title>
        <authorList>
            <person name="Chen X."/>
        </authorList>
    </citation>
    <scope>NUCLEOTIDE SEQUENCE [LARGE SCALE GENOMIC DNA]</scope>
    <source>
        <strain evidence="3">cv. Shandingzi</strain>
        <tissue evidence="2">Leaves</tissue>
    </source>
</reference>
<dbReference type="InterPro" id="IPR040265">
    <property type="entry name" value="CHUP1/IPGA1-like"/>
</dbReference>
<dbReference type="STRING" id="106549.A0A540LJP7"/>
<name>A0A540LJP7_MALBA</name>
<dbReference type="PANTHER" id="PTHR31342:SF41">
    <property type="entry name" value="OS08G0129600 PROTEIN"/>
    <property type="match status" value="1"/>
</dbReference>
<keyword evidence="3" id="KW-1185">Reference proteome</keyword>
<organism evidence="2 3">
    <name type="scientific">Malus baccata</name>
    <name type="common">Siberian crab apple</name>
    <name type="synonym">Pyrus baccata</name>
    <dbReference type="NCBI Taxonomy" id="106549"/>
    <lineage>
        <taxon>Eukaryota</taxon>
        <taxon>Viridiplantae</taxon>
        <taxon>Streptophyta</taxon>
        <taxon>Embryophyta</taxon>
        <taxon>Tracheophyta</taxon>
        <taxon>Spermatophyta</taxon>
        <taxon>Magnoliopsida</taxon>
        <taxon>eudicotyledons</taxon>
        <taxon>Gunneridae</taxon>
        <taxon>Pentapetalae</taxon>
        <taxon>rosids</taxon>
        <taxon>fabids</taxon>
        <taxon>Rosales</taxon>
        <taxon>Rosaceae</taxon>
        <taxon>Amygdaloideae</taxon>
        <taxon>Maleae</taxon>
        <taxon>Malus</taxon>
    </lineage>
</organism>
<dbReference type="Proteomes" id="UP000315295">
    <property type="component" value="Unassembled WGS sequence"/>
</dbReference>
<dbReference type="PANTHER" id="PTHR31342">
    <property type="entry name" value="PROTEIN CHUP1, CHLOROPLASTIC"/>
    <property type="match status" value="1"/>
</dbReference>
<dbReference type="EMBL" id="VIEB01000559">
    <property type="protein sequence ID" value="TQD86683.1"/>
    <property type="molecule type" value="Genomic_DNA"/>
</dbReference>
<dbReference type="GO" id="GO:0072699">
    <property type="term" value="P:protein localization to cortical microtubule cytoskeleton"/>
    <property type="evidence" value="ECO:0007669"/>
    <property type="project" value="TreeGrafter"/>
</dbReference>